<evidence type="ECO:0000256" key="4">
    <source>
        <dbReference type="SAM" id="Phobius"/>
    </source>
</evidence>
<keyword evidence="2" id="KW-1015">Disulfide bond</keyword>
<evidence type="ECO:0000256" key="2">
    <source>
        <dbReference type="ARBA" id="ARBA00023157"/>
    </source>
</evidence>
<dbReference type="PANTHER" id="PTHR11481:SF60">
    <property type="entry name" value="IG-LIKE DOMAIN-CONTAINING PROTEIN"/>
    <property type="match status" value="1"/>
</dbReference>
<feature type="domain" description="Ig-like" evidence="6">
    <location>
        <begin position="311"/>
        <end position="395"/>
    </location>
</feature>
<evidence type="ECO:0000313" key="7">
    <source>
        <dbReference type="EMBL" id="KAF7209901.1"/>
    </source>
</evidence>
<dbReference type="GO" id="GO:0006955">
    <property type="term" value="P:immune response"/>
    <property type="evidence" value="ECO:0007669"/>
    <property type="project" value="TreeGrafter"/>
</dbReference>
<keyword evidence="1 5" id="KW-0732">Signal</keyword>
<feature type="region of interest" description="Disordered" evidence="3">
    <location>
        <begin position="928"/>
        <end position="979"/>
    </location>
</feature>
<feature type="chain" id="PRO_5038648918" evidence="5">
    <location>
        <begin position="19"/>
        <end position="979"/>
    </location>
</feature>
<feature type="domain" description="Ig-like" evidence="6">
    <location>
        <begin position="771"/>
        <end position="850"/>
    </location>
</feature>
<feature type="domain" description="Ig-like" evidence="6">
    <location>
        <begin position="224"/>
        <end position="302"/>
    </location>
</feature>
<evidence type="ECO:0000313" key="8">
    <source>
        <dbReference type="Proteomes" id="UP000822369"/>
    </source>
</evidence>
<dbReference type="SMART" id="SM00409">
    <property type="entry name" value="IG"/>
    <property type="match status" value="8"/>
</dbReference>
<feature type="signal peptide" evidence="5">
    <location>
        <begin position="1"/>
        <end position="18"/>
    </location>
</feature>
<feature type="transmembrane region" description="Helical" evidence="4">
    <location>
        <begin position="865"/>
        <end position="890"/>
    </location>
</feature>
<feature type="domain" description="Ig-like" evidence="6">
    <location>
        <begin position="501"/>
        <end position="579"/>
    </location>
</feature>
<evidence type="ECO:0000256" key="1">
    <source>
        <dbReference type="ARBA" id="ARBA00022729"/>
    </source>
</evidence>
<feature type="domain" description="Ig-like" evidence="6">
    <location>
        <begin position="588"/>
        <end position="672"/>
    </location>
</feature>
<dbReference type="GO" id="GO:0007166">
    <property type="term" value="P:cell surface receptor signaling pathway"/>
    <property type="evidence" value="ECO:0007669"/>
    <property type="project" value="TreeGrafter"/>
</dbReference>
<dbReference type="AlphaFoldDB" id="A0A9D2XX11"/>
<dbReference type="PROSITE" id="PS51257">
    <property type="entry name" value="PROKAR_LIPOPROTEIN"/>
    <property type="match status" value="1"/>
</dbReference>
<keyword evidence="4" id="KW-0812">Transmembrane</keyword>
<dbReference type="InterPro" id="IPR050488">
    <property type="entry name" value="Ig_Fc_receptor"/>
</dbReference>
<dbReference type="InterPro" id="IPR003599">
    <property type="entry name" value="Ig_sub"/>
</dbReference>
<feature type="domain" description="Ig-like" evidence="6">
    <location>
        <begin position="684"/>
        <end position="766"/>
    </location>
</feature>
<dbReference type="SMART" id="SM00408">
    <property type="entry name" value="IGc2"/>
    <property type="match status" value="8"/>
</dbReference>
<dbReference type="GO" id="GO:0004888">
    <property type="term" value="F:transmembrane signaling receptor activity"/>
    <property type="evidence" value="ECO:0007669"/>
    <property type="project" value="TreeGrafter"/>
</dbReference>
<evidence type="ECO:0000256" key="3">
    <source>
        <dbReference type="SAM" id="MobiDB-lite"/>
    </source>
</evidence>
<dbReference type="Pfam" id="PF13927">
    <property type="entry name" value="Ig_3"/>
    <property type="match status" value="2"/>
</dbReference>
<feature type="domain" description="Ig-like" evidence="6">
    <location>
        <begin position="404"/>
        <end position="493"/>
    </location>
</feature>
<sequence length="979" mass="108855">MWLLRVCAVIYLTAACAAQDDATQTLEDLVTTPRPTTVIAPPVPTLEQVTPWEDVFTSEKVEFRCEVNSPDVTATWHKDGAALGKEGSLLSISSVTEADQGLYTCKAQLKSKHVSSGPSTGVNLKVHANKPMPAVTRSSNLGPMYPGENITFTCSVDVSSGWEYVWYHDGEEIHSSIKTTYNISAIAQSSKGDYYCKAKRMGKELFYTDASKTISLQVSDPPTPEMTQLTPWSDVFESETLEFSCDGVASGWTVTWFRDQKQLAKEGSPFSIPSVTGADEGMYACKAQIKSRGLISAESNTNLIKVYANKPKSKLTRGSNFDPMYPGERITFTCSVNVSSGWEYVWYHEGAEIHSSSRNTYNTSAIDHYSRGDYYCKAKRMGKQLFTTTQSDAMTIHVSDLPIPTLKLLSPWSEVFKNEDLGFSCEVSSPEWTFTWFRDQTTLQNDSQVIVNSKGSLLNITSVTQSHHGRYTCRAELKSRGVISGLSNTTDITVHANMPTPKLRRNLDFVPMYVGETMTFTCSVDVSSDWSYQWYKDNNELLLSGASSSFTLAASDKGSYSCKASRGQKTSTVQSNKIQLDVKEIPVPVLHNATQWLDVFPTERVELSCGMTGSSGWIFTWFRNKNLIKANSSVLIENDGTKLSITAASTSHRGNYSCSGALKGRSVNSKLSKEVMLDIYDTKPRVTLVQNPDDSLMHTADSVSFHCHINVSSGWSYLWYKNDSPFKAGHHYNISSAGLADTGSYKCQVKRGASFQSDKSEAAKLTIEERPEAAIILLTRWADVFSTDSLLLKCNVKDSTLSWNYTWFKENEQVDLPLSEEHKVTPQDDPDQSRYTCKGTRNERPFYSVTSDSYRTKNLLLKRRILLAISGCIFFGIIAVFIGCIALRIFRKPASDFEKTEDDNLFIRAQVKDFTDSPCPLVEYIKDADLNPSPKEGEENDAISSETTLMPKPSPEDQAVTTNSHESTENGGGMMSFQH</sequence>
<dbReference type="CDD" id="cd00096">
    <property type="entry name" value="Ig"/>
    <property type="match status" value="1"/>
</dbReference>
<dbReference type="Gene3D" id="2.60.40.10">
    <property type="entry name" value="Immunoglobulins"/>
    <property type="match status" value="9"/>
</dbReference>
<organism evidence="7 8">
    <name type="scientific">Nothobranchius furzeri</name>
    <name type="common">Turquoise killifish</name>
    <dbReference type="NCBI Taxonomy" id="105023"/>
    <lineage>
        <taxon>Eukaryota</taxon>
        <taxon>Metazoa</taxon>
        <taxon>Chordata</taxon>
        <taxon>Craniata</taxon>
        <taxon>Vertebrata</taxon>
        <taxon>Euteleostomi</taxon>
        <taxon>Actinopterygii</taxon>
        <taxon>Neopterygii</taxon>
        <taxon>Teleostei</taxon>
        <taxon>Neoteleostei</taxon>
        <taxon>Acanthomorphata</taxon>
        <taxon>Ovalentaria</taxon>
        <taxon>Atherinomorphae</taxon>
        <taxon>Cyprinodontiformes</taxon>
        <taxon>Nothobranchiidae</taxon>
        <taxon>Nothobranchius</taxon>
    </lineage>
</organism>
<dbReference type="PANTHER" id="PTHR11481">
    <property type="entry name" value="IMMUNOGLOBULIN FC RECEPTOR"/>
    <property type="match status" value="1"/>
</dbReference>
<dbReference type="EMBL" id="JAAVVJ010000013">
    <property type="protein sequence ID" value="KAF7209901.1"/>
    <property type="molecule type" value="Genomic_DNA"/>
</dbReference>
<feature type="domain" description="Ig-like" evidence="6">
    <location>
        <begin position="44"/>
        <end position="115"/>
    </location>
</feature>
<dbReference type="InterPro" id="IPR007110">
    <property type="entry name" value="Ig-like_dom"/>
</dbReference>
<evidence type="ECO:0000256" key="5">
    <source>
        <dbReference type="SAM" id="SignalP"/>
    </source>
</evidence>
<reference evidence="7" key="1">
    <citation type="submission" date="2020-03" db="EMBL/GenBank/DDBJ databases">
        <title>Intra-Species Differences in Population Size shape Life History and Genome Evolution.</title>
        <authorList>
            <person name="Willemsen D."/>
            <person name="Cui R."/>
            <person name="Valenzano D.R."/>
        </authorList>
    </citation>
    <scope>NUCLEOTIDE SEQUENCE</scope>
    <source>
        <strain evidence="7">GRZ</strain>
        <tissue evidence="7">Whole</tissue>
    </source>
</reference>
<keyword evidence="4" id="KW-1133">Transmembrane helix</keyword>
<comment type="caution">
    <text evidence="7">The sequence shown here is derived from an EMBL/GenBank/DDBJ whole genome shotgun (WGS) entry which is preliminary data.</text>
</comment>
<dbReference type="InterPro" id="IPR036179">
    <property type="entry name" value="Ig-like_dom_sf"/>
</dbReference>
<proteinExistence type="predicted"/>
<keyword evidence="4" id="KW-0472">Membrane</keyword>
<dbReference type="InterPro" id="IPR013783">
    <property type="entry name" value="Ig-like_fold"/>
</dbReference>
<name>A0A9D2XX11_NOTFU</name>
<dbReference type="SUPFAM" id="SSF48726">
    <property type="entry name" value="Immunoglobulin"/>
    <property type="match status" value="8"/>
</dbReference>
<dbReference type="GO" id="GO:0009897">
    <property type="term" value="C:external side of plasma membrane"/>
    <property type="evidence" value="ECO:0007669"/>
    <property type="project" value="TreeGrafter"/>
</dbReference>
<evidence type="ECO:0000259" key="6">
    <source>
        <dbReference type="PROSITE" id="PS50835"/>
    </source>
</evidence>
<accession>A0A9D2XX11</accession>
<dbReference type="Proteomes" id="UP000822369">
    <property type="component" value="Chromosome 13"/>
</dbReference>
<dbReference type="InterPro" id="IPR003598">
    <property type="entry name" value="Ig_sub2"/>
</dbReference>
<protein>
    <submittedName>
        <fullName evidence="7">Transcript variant X3</fullName>
    </submittedName>
</protein>
<gene>
    <name evidence="7" type="ORF">G4P62_014461</name>
</gene>
<feature type="compositionally biased region" description="Gly residues" evidence="3">
    <location>
        <begin position="970"/>
        <end position="979"/>
    </location>
</feature>
<feature type="domain" description="Ig-like" evidence="6">
    <location>
        <begin position="133"/>
        <end position="215"/>
    </location>
</feature>
<dbReference type="PROSITE" id="PS50835">
    <property type="entry name" value="IG_LIKE"/>
    <property type="match status" value="9"/>
</dbReference>
<dbReference type="Pfam" id="PF13895">
    <property type="entry name" value="Ig_2"/>
    <property type="match status" value="6"/>
</dbReference>